<dbReference type="GO" id="GO:0051539">
    <property type="term" value="F:4 iron, 4 sulfur cluster binding"/>
    <property type="evidence" value="ECO:0007669"/>
    <property type="project" value="UniProtKB-KW"/>
</dbReference>
<dbReference type="AlphaFoldDB" id="A0A7D5VAS8"/>
<evidence type="ECO:0000259" key="7">
    <source>
        <dbReference type="Pfam" id="PF01058"/>
    </source>
</evidence>
<evidence type="ECO:0000313" key="8">
    <source>
        <dbReference type="EMBL" id="QLI82174.1"/>
    </source>
</evidence>
<proteinExistence type="inferred from homology"/>
<keyword evidence="4" id="KW-0479">Metal-binding</keyword>
<name>A0A7D5VAS8_9NEIS</name>
<gene>
    <name evidence="8" type="ORF">HZU75_11905</name>
</gene>
<dbReference type="InterPro" id="IPR006137">
    <property type="entry name" value="NADH_UbQ_OxRdtase-like_20kDa"/>
</dbReference>
<evidence type="ECO:0000256" key="5">
    <source>
        <dbReference type="ARBA" id="ARBA00023004"/>
    </source>
</evidence>
<dbReference type="NCBIfam" id="NF005012">
    <property type="entry name" value="PRK06411.1"/>
    <property type="match status" value="1"/>
</dbReference>
<evidence type="ECO:0000256" key="2">
    <source>
        <dbReference type="ARBA" id="ARBA00009173"/>
    </source>
</evidence>
<comment type="similarity">
    <text evidence="2">Belongs to the complex I 20 kDa subunit family.</text>
</comment>
<keyword evidence="3" id="KW-0004">4Fe-4S</keyword>
<dbReference type="InterPro" id="IPR052375">
    <property type="entry name" value="Complex_I_20kDa-like"/>
</dbReference>
<protein>
    <submittedName>
        <fullName evidence="8">NADH-quinone oxidoreductase subunit B family protein</fullName>
    </submittedName>
</protein>
<evidence type="ECO:0000256" key="3">
    <source>
        <dbReference type="ARBA" id="ARBA00022485"/>
    </source>
</evidence>
<keyword evidence="6" id="KW-0411">Iron-sulfur</keyword>
<dbReference type="Gene3D" id="3.40.50.12280">
    <property type="match status" value="1"/>
</dbReference>
<reference evidence="8 9" key="1">
    <citation type="journal article" date="2016" name="Int. J. Syst. Evol. Microbiol.">
        <title>Chitinibacter fontanus sp. nov., isolated from a spring.</title>
        <authorList>
            <person name="Sheu S.Y."/>
            <person name="Li Y.S."/>
            <person name="Young C.C."/>
            <person name="Chen W.M."/>
        </authorList>
    </citation>
    <scope>NUCLEOTIDE SEQUENCE [LARGE SCALE GENOMIC DNA]</scope>
    <source>
        <strain evidence="8 9">STM-7</strain>
    </source>
</reference>
<dbReference type="PANTHER" id="PTHR42989:SF1">
    <property type="entry name" value="FORMATE HYDROGENLYASE SUBUNIT 7-RELATED"/>
    <property type="match status" value="1"/>
</dbReference>
<dbReference type="RefSeq" id="WP_180306257.1">
    <property type="nucleotide sequence ID" value="NZ_CP058952.1"/>
</dbReference>
<feature type="domain" description="NADH:ubiquinone oxidoreductase-like 20kDa subunit" evidence="7">
    <location>
        <begin position="24"/>
        <end position="133"/>
    </location>
</feature>
<dbReference type="PANTHER" id="PTHR42989">
    <property type="entry name" value="HYDROGENASE-4 COMPONENT I"/>
    <property type="match status" value="1"/>
</dbReference>
<keyword evidence="5" id="KW-0408">Iron</keyword>
<dbReference type="Proteomes" id="UP000510822">
    <property type="component" value="Chromosome"/>
</dbReference>
<accession>A0A7D5VAS8</accession>
<evidence type="ECO:0000256" key="6">
    <source>
        <dbReference type="ARBA" id="ARBA00023014"/>
    </source>
</evidence>
<evidence type="ECO:0000313" key="9">
    <source>
        <dbReference type="Proteomes" id="UP000510822"/>
    </source>
</evidence>
<evidence type="ECO:0000256" key="1">
    <source>
        <dbReference type="ARBA" id="ARBA00001966"/>
    </source>
</evidence>
<dbReference type="Pfam" id="PF01058">
    <property type="entry name" value="Oxidored_q6"/>
    <property type="match status" value="1"/>
</dbReference>
<dbReference type="SUPFAM" id="SSF56770">
    <property type="entry name" value="HydA/Nqo6-like"/>
    <property type="match status" value="1"/>
</dbReference>
<organism evidence="8 9">
    <name type="scientific">Chitinibacter fontanus</name>
    <dbReference type="NCBI Taxonomy" id="1737446"/>
    <lineage>
        <taxon>Bacteria</taxon>
        <taxon>Pseudomonadati</taxon>
        <taxon>Pseudomonadota</taxon>
        <taxon>Betaproteobacteria</taxon>
        <taxon>Neisseriales</taxon>
        <taxon>Chitinibacteraceae</taxon>
        <taxon>Chitinibacter</taxon>
    </lineage>
</organism>
<dbReference type="KEGG" id="cfon:HZU75_11905"/>
<dbReference type="EMBL" id="CP058952">
    <property type="protein sequence ID" value="QLI82174.1"/>
    <property type="molecule type" value="Genomic_DNA"/>
</dbReference>
<evidence type="ECO:0000256" key="4">
    <source>
        <dbReference type="ARBA" id="ARBA00022723"/>
    </source>
</evidence>
<sequence length="175" mass="19472">MLKNLCKRMFKKSIWVYHCNTGACNGCDIEILNILTPFYDVERFGIKLVASPRHADAMLISGAVTRPTLPLVKRAYEAIPNPKLVFAIGSCATGGGAWFDTYNVTGGVDKVLGVNYYIPGCPPRPEAILYGVALALGLVDKQAAPVELKQMEFPIDMYERNEAWEKRNVIYELLK</sequence>
<keyword evidence="9" id="KW-1185">Reference proteome</keyword>
<dbReference type="GO" id="GO:0046872">
    <property type="term" value="F:metal ion binding"/>
    <property type="evidence" value="ECO:0007669"/>
    <property type="project" value="UniProtKB-KW"/>
</dbReference>
<comment type="cofactor">
    <cofactor evidence="1">
        <name>[4Fe-4S] cluster</name>
        <dbReference type="ChEBI" id="CHEBI:49883"/>
    </cofactor>
</comment>